<name>A0AAJ0GQP8_9PEZI</name>
<proteinExistence type="predicted"/>
<protein>
    <submittedName>
        <fullName evidence="3">P-loop containing nucleoside triphosphate hydrolase protein</fullName>
    </submittedName>
</protein>
<dbReference type="GO" id="GO:0007264">
    <property type="term" value="P:small GTPase-mediated signal transduction"/>
    <property type="evidence" value="ECO:0007669"/>
    <property type="project" value="InterPro"/>
</dbReference>
<keyword evidence="2" id="KW-0342">GTP-binding</keyword>
<organism evidence="3 4">
    <name type="scientific">Chaetomium strumarium</name>
    <dbReference type="NCBI Taxonomy" id="1170767"/>
    <lineage>
        <taxon>Eukaryota</taxon>
        <taxon>Fungi</taxon>
        <taxon>Dikarya</taxon>
        <taxon>Ascomycota</taxon>
        <taxon>Pezizomycotina</taxon>
        <taxon>Sordariomycetes</taxon>
        <taxon>Sordariomycetidae</taxon>
        <taxon>Sordariales</taxon>
        <taxon>Chaetomiaceae</taxon>
        <taxon>Chaetomium</taxon>
    </lineage>
</organism>
<dbReference type="GO" id="GO:0003924">
    <property type="term" value="F:GTPase activity"/>
    <property type="evidence" value="ECO:0007669"/>
    <property type="project" value="InterPro"/>
</dbReference>
<dbReference type="EMBL" id="JAUDZG010000005">
    <property type="protein sequence ID" value="KAK3304331.1"/>
    <property type="molecule type" value="Genomic_DNA"/>
</dbReference>
<dbReference type="SMART" id="SM00174">
    <property type="entry name" value="RHO"/>
    <property type="match status" value="1"/>
</dbReference>
<dbReference type="SUPFAM" id="SSF52540">
    <property type="entry name" value="P-loop containing nucleoside triphosphate hydrolases"/>
    <property type="match status" value="1"/>
</dbReference>
<reference evidence="3" key="1">
    <citation type="journal article" date="2023" name="Mol. Phylogenet. Evol.">
        <title>Genome-scale phylogeny and comparative genomics of the fungal order Sordariales.</title>
        <authorList>
            <person name="Hensen N."/>
            <person name="Bonometti L."/>
            <person name="Westerberg I."/>
            <person name="Brannstrom I.O."/>
            <person name="Guillou S."/>
            <person name="Cros-Aarteil S."/>
            <person name="Calhoun S."/>
            <person name="Haridas S."/>
            <person name="Kuo A."/>
            <person name="Mondo S."/>
            <person name="Pangilinan J."/>
            <person name="Riley R."/>
            <person name="LaButti K."/>
            <person name="Andreopoulos B."/>
            <person name="Lipzen A."/>
            <person name="Chen C."/>
            <person name="Yan M."/>
            <person name="Daum C."/>
            <person name="Ng V."/>
            <person name="Clum A."/>
            <person name="Steindorff A."/>
            <person name="Ohm R.A."/>
            <person name="Martin F."/>
            <person name="Silar P."/>
            <person name="Natvig D.O."/>
            <person name="Lalanne C."/>
            <person name="Gautier V."/>
            <person name="Ament-Velasquez S.L."/>
            <person name="Kruys A."/>
            <person name="Hutchinson M.I."/>
            <person name="Powell A.J."/>
            <person name="Barry K."/>
            <person name="Miller A.N."/>
            <person name="Grigoriev I.V."/>
            <person name="Debuchy R."/>
            <person name="Gladieux P."/>
            <person name="Hiltunen Thoren M."/>
            <person name="Johannesson H."/>
        </authorList>
    </citation>
    <scope>NUCLEOTIDE SEQUENCE</scope>
    <source>
        <strain evidence="3">CBS 333.67</strain>
    </source>
</reference>
<dbReference type="Gene3D" id="3.40.50.300">
    <property type="entry name" value="P-loop containing nucleotide triphosphate hydrolases"/>
    <property type="match status" value="1"/>
</dbReference>
<evidence type="ECO:0000256" key="2">
    <source>
        <dbReference type="ARBA" id="ARBA00023134"/>
    </source>
</evidence>
<reference evidence="3" key="2">
    <citation type="submission" date="2023-06" db="EMBL/GenBank/DDBJ databases">
        <authorList>
            <consortium name="Lawrence Berkeley National Laboratory"/>
            <person name="Mondo S.J."/>
            <person name="Hensen N."/>
            <person name="Bonometti L."/>
            <person name="Westerberg I."/>
            <person name="Brannstrom I.O."/>
            <person name="Guillou S."/>
            <person name="Cros-Aarteil S."/>
            <person name="Calhoun S."/>
            <person name="Haridas S."/>
            <person name="Kuo A."/>
            <person name="Pangilinan J."/>
            <person name="Riley R."/>
            <person name="Labutti K."/>
            <person name="Andreopoulos B."/>
            <person name="Lipzen A."/>
            <person name="Chen C."/>
            <person name="Yanf M."/>
            <person name="Daum C."/>
            <person name="Ng V."/>
            <person name="Clum A."/>
            <person name="Steindorff A."/>
            <person name="Ohm R."/>
            <person name="Martin F."/>
            <person name="Silar P."/>
            <person name="Natvig D."/>
            <person name="Lalanne C."/>
            <person name="Gautier V."/>
            <person name="Ament-Velasquez S.L."/>
            <person name="Kruys A."/>
            <person name="Hutchinson M.I."/>
            <person name="Powell A.J."/>
            <person name="Barry K."/>
            <person name="Miller A.N."/>
            <person name="Grigoriev I.V."/>
            <person name="Debuchy R."/>
            <person name="Gladieux P."/>
            <person name="Thoren M.H."/>
            <person name="Johannesson H."/>
        </authorList>
    </citation>
    <scope>NUCLEOTIDE SEQUENCE</scope>
    <source>
        <strain evidence="3">CBS 333.67</strain>
    </source>
</reference>
<keyword evidence="4" id="KW-1185">Reference proteome</keyword>
<keyword evidence="3" id="KW-0378">Hydrolase</keyword>
<sequence length="332" mass="37475">MDQPCCQPVAALAEAVARGEDGGDDRPSPPPAGAVDELRIDQLSLMRSASEDGLSILSRKSSSRLENLPADLRVQILLSMPDFEALHRLVHASPVMYAQYRAYRTSILSALLDRELACVPAIYTWLEDLVSIADLGVMPLTDETLAFLKDKYYERYARKRHVCPRISLGRQKLRGTTPIALLRDLDQPFPFEIRSRKGQYRFEFYDTSSPENWRLLRPDLVIICYDISQRLSLINLQRVWIKEVRTTFPSSDTLSVLVLGLKRDLRSEDDLNGIIYPQEAYRVAQEIRADKYMECSAVTGELMEEVFDDICTTALKTITSDGGQSEGGCSVM</sequence>
<dbReference type="PROSITE" id="PS51420">
    <property type="entry name" value="RHO"/>
    <property type="match status" value="1"/>
</dbReference>
<dbReference type="InterPro" id="IPR001806">
    <property type="entry name" value="Small_GTPase"/>
</dbReference>
<dbReference type="AlphaFoldDB" id="A0AAJ0GQP8"/>
<dbReference type="GeneID" id="87885876"/>
<dbReference type="PROSITE" id="PS51419">
    <property type="entry name" value="RAB"/>
    <property type="match status" value="1"/>
</dbReference>
<dbReference type="Proteomes" id="UP001273166">
    <property type="component" value="Unassembled WGS sequence"/>
</dbReference>
<dbReference type="PANTHER" id="PTHR24072">
    <property type="entry name" value="RHO FAMILY GTPASE"/>
    <property type="match status" value="1"/>
</dbReference>
<evidence type="ECO:0000313" key="3">
    <source>
        <dbReference type="EMBL" id="KAK3304331.1"/>
    </source>
</evidence>
<dbReference type="InterPro" id="IPR027417">
    <property type="entry name" value="P-loop_NTPase"/>
</dbReference>
<evidence type="ECO:0000256" key="1">
    <source>
        <dbReference type="ARBA" id="ARBA00022741"/>
    </source>
</evidence>
<evidence type="ECO:0000313" key="4">
    <source>
        <dbReference type="Proteomes" id="UP001273166"/>
    </source>
</evidence>
<comment type="caution">
    <text evidence="3">The sequence shown here is derived from an EMBL/GenBank/DDBJ whole genome shotgun (WGS) entry which is preliminary data.</text>
</comment>
<dbReference type="GO" id="GO:0005525">
    <property type="term" value="F:GTP binding"/>
    <property type="evidence" value="ECO:0007669"/>
    <property type="project" value="UniProtKB-KW"/>
</dbReference>
<gene>
    <name evidence="3" type="ORF">B0T15DRAFT_494799</name>
</gene>
<dbReference type="Pfam" id="PF00071">
    <property type="entry name" value="Ras"/>
    <property type="match status" value="1"/>
</dbReference>
<dbReference type="InterPro" id="IPR003578">
    <property type="entry name" value="Small_GTPase_Rho"/>
</dbReference>
<accession>A0AAJ0GQP8</accession>
<keyword evidence="1" id="KW-0547">Nucleotide-binding</keyword>
<dbReference type="RefSeq" id="XP_062720111.1">
    <property type="nucleotide sequence ID" value="XM_062867047.1"/>
</dbReference>